<dbReference type="InterPro" id="IPR001647">
    <property type="entry name" value="HTH_TetR"/>
</dbReference>
<dbReference type="PANTHER" id="PTHR30055:SF234">
    <property type="entry name" value="HTH-TYPE TRANSCRIPTIONAL REGULATOR BETI"/>
    <property type="match status" value="1"/>
</dbReference>
<dbReference type="InterPro" id="IPR036271">
    <property type="entry name" value="Tet_transcr_reg_TetR-rel_C_sf"/>
</dbReference>
<name>A0ABW1V0V2_9BACL</name>
<sequence>MPRTPEQYEAMRLATRTKIEKAAMRLFVRQGYGSTNVQHIADAAGVSTGLLYRHYKTKDQLFEKLVQFAISGLEGLIVRFQSRDEPAEELARFADEVYLDLSSGDDLAHLLLLMTQSFFSTETDGRQAALKQINSDLLQATAGLIVQGQIQGKLREGNAFEMAQYFFSSIQGLATMKVLLEEQFSMPSRSLLTLIFEKEGECSEAFRGI</sequence>
<dbReference type="PANTHER" id="PTHR30055">
    <property type="entry name" value="HTH-TYPE TRANSCRIPTIONAL REGULATOR RUTR"/>
    <property type="match status" value="1"/>
</dbReference>
<evidence type="ECO:0000259" key="5">
    <source>
        <dbReference type="PROSITE" id="PS50977"/>
    </source>
</evidence>
<dbReference type="Pfam" id="PF00440">
    <property type="entry name" value="TetR_N"/>
    <property type="match status" value="1"/>
</dbReference>
<dbReference type="SUPFAM" id="SSF48498">
    <property type="entry name" value="Tetracyclin repressor-like, C-terminal domain"/>
    <property type="match status" value="1"/>
</dbReference>
<organism evidence="6 7">
    <name type="scientific">Paenibacillus septentrionalis</name>
    <dbReference type="NCBI Taxonomy" id="429342"/>
    <lineage>
        <taxon>Bacteria</taxon>
        <taxon>Bacillati</taxon>
        <taxon>Bacillota</taxon>
        <taxon>Bacilli</taxon>
        <taxon>Bacillales</taxon>
        <taxon>Paenibacillaceae</taxon>
        <taxon>Paenibacillus</taxon>
    </lineage>
</organism>
<dbReference type="Proteomes" id="UP001596233">
    <property type="component" value="Unassembled WGS sequence"/>
</dbReference>
<dbReference type="InterPro" id="IPR050109">
    <property type="entry name" value="HTH-type_TetR-like_transc_reg"/>
</dbReference>
<dbReference type="InterPro" id="IPR009057">
    <property type="entry name" value="Homeodomain-like_sf"/>
</dbReference>
<proteinExistence type="predicted"/>
<reference evidence="7" key="1">
    <citation type="journal article" date="2019" name="Int. J. Syst. Evol. Microbiol.">
        <title>The Global Catalogue of Microorganisms (GCM) 10K type strain sequencing project: providing services to taxonomists for standard genome sequencing and annotation.</title>
        <authorList>
            <consortium name="The Broad Institute Genomics Platform"/>
            <consortium name="The Broad Institute Genome Sequencing Center for Infectious Disease"/>
            <person name="Wu L."/>
            <person name="Ma J."/>
        </authorList>
    </citation>
    <scope>NUCLEOTIDE SEQUENCE [LARGE SCALE GENOMIC DNA]</scope>
    <source>
        <strain evidence="7">PCU 280</strain>
    </source>
</reference>
<keyword evidence="3" id="KW-0804">Transcription</keyword>
<evidence type="ECO:0000256" key="2">
    <source>
        <dbReference type="ARBA" id="ARBA00023125"/>
    </source>
</evidence>
<evidence type="ECO:0000256" key="3">
    <source>
        <dbReference type="ARBA" id="ARBA00023163"/>
    </source>
</evidence>
<evidence type="ECO:0000256" key="1">
    <source>
        <dbReference type="ARBA" id="ARBA00023015"/>
    </source>
</evidence>
<dbReference type="SUPFAM" id="SSF46689">
    <property type="entry name" value="Homeodomain-like"/>
    <property type="match status" value="1"/>
</dbReference>
<keyword evidence="7" id="KW-1185">Reference proteome</keyword>
<keyword evidence="1" id="KW-0805">Transcription regulation</keyword>
<protein>
    <submittedName>
        <fullName evidence="6">TetR/AcrR family transcriptional regulator</fullName>
    </submittedName>
</protein>
<evidence type="ECO:0000313" key="7">
    <source>
        <dbReference type="Proteomes" id="UP001596233"/>
    </source>
</evidence>
<keyword evidence="2 4" id="KW-0238">DNA-binding</keyword>
<dbReference type="PRINTS" id="PR00455">
    <property type="entry name" value="HTHTETR"/>
</dbReference>
<evidence type="ECO:0000313" key="6">
    <source>
        <dbReference type="EMBL" id="MFC6332038.1"/>
    </source>
</evidence>
<dbReference type="RefSeq" id="WP_379231978.1">
    <property type="nucleotide sequence ID" value="NZ_JBHSTE010000002.1"/>
</dbReference>
<dbReference type="EMBL" id="JBHSTE010000002">
    <property type="protein sequence ID" value="MFC6332038.1"/>
    <property type="molecule type" value="Genomic_DNA"/>
</dbReference>
<evidence type="ECO:0000256" key="4">
    <source>
        <dbReference type="PROSITE-ProRule" id="PRU00335"/>
    </source>
</evidence>
<dbReference type="PROSITE" id="PS50977">
    <property type="entry name" value="HTH_TETR_2"/>
    <property type="match status" value="1"/>
</dbReference>
<feature type="domain" description="HTH tetR-type" evidence="5">
    <location>
        <begin position="13"/>
        <end position="73"/>
    </location>
</feature>
<accession>A0ABW1V0V2</accession>
<comment type="caution">
    <text evidence="6">The sequence shown here is derived from an EMBL/GenBank/DDBJ whole genome shotgun (WGS) entry which is preliminary data.</text>
</comment>
<gene>
    <name evidence="6" type="ORF">ACFP56_05335</name>
</gene>
<dbReference type="Gene3D" id="1.10.357.10">
    <property type="entry name" value="Tetracycline Repressor, domain 2"/>
    <property type="match status" value="1"/>
</dbReference>
<feature type="DNA-binding region" description="H-T-H motif" evidence="4">
    <location>
        <begin position="36"/>
        <end position="55"/>
    </location>
</feature>